<gene>
    <name evidence="1" type="ORF">FJT64_025404</name>
</gene>
<comment type="caution">
    <text evidence="1">The sequence shown here is derived from an EMBL/GenBank/DDBJ whole genome shotgun (WGS) entry which is preliminary data.</text>
</comment>
<dbReference type="EMBL" id="VIIS01001052">
    <property type="protein sequence ID" value="KAF0302515.1"/>
    <property type="molecule type" value="Genomic_DNA"/>
</dbReference>
<evidence type="ECO:0000313" key="2">
    <source>
        <dbReference type="Proteomes" id="UP000440578"/>
    </source>
</evidence>
<reference evidence="1 2" key="1">
    <citation type="submission" date="2019-07" db="EMBL/GenBank/DDBJ databases">
        <title>Draft genome assembly of a fouling barnacle, Amphibalanus amphitrite (Darwin, 1854): The first reference genome for Thecostraca.</title>
        <authorList>
            <person name="Kim W."/>
        </authorList>
    </citation>
    <scope>NUCLEOTIDE SEQUENCE [LARGE SCALE GENOMIC DNA]</scope>
    <source>
        <strain evidence="1">SNU_AA5</strain>
        <tissue evidence="1">Soma without cirri and trophi</tissue>
    </source>
</reference>
<dbReference type="Proteomes" id="UP000440578">
    <property type="component" value="Unassembled WGS sequence"/>
</dbReference>
<organism evidence="1 2">
    <name type="scientific">Amphibalanus amphitrite</name>
    <name type="common">Striped barnacle</name>
    <name type="synonym">Balanus amphitrite</name>
    <dbReference type="NCBI Taxonomy" id="1232801"/>
    <lineage>
        <taxon>Eukaryota</taxon>
        <taxon>Metazoa</taxon>
        <taxon>Ecdysozoa</taxon>
        <taxon>Arthropoda</taxon>
        <taxon>Crustacea</taxon>
        <taxon>Multicrustacea</taxon>
        <taxon>Cirripedia</taxon>
        <taxon>Thoracica</taxon>
        <taxon>Thoracicalcarea</taxon>
        <taxon>Balanomorpha</taxon>
        <taxon>Balanoidea</taxon>
        <taxon>Balanidae</taxon>
        <taxon>Amphibalaninae</taxon>
        <taxon>Amphibalanus</taxon>
    </lineage>
</organism>
<sequence length="209" mass="24316">MKNRGRQDEGGTVEWGWWLVKMQRAPEIITVRSTRRVDEDALCLSLLQADWSELDAAQSITDKWDRFLAVWDPIMNHYMPLKTIKLKHRPSPWMEDEAVKEAMAARDLARADRDCTPCEETREEYRVRRNAVKMAINRACSSFYETSFRNSRSKTWKDIRRFLVSSSNRLGPTFTGRAPVPPPFVPGAKLEQFLAPELVISTTIVRWQE</sequence>
<protein>
    <submittedName>
        <fullName evidence="1">Uncharacterized protein</fullName>
    </submittedName>
</protein>
<accession>A0A6A4W7Q0</accession>
<name>A0A6A4W7Q0_AMPAM</name>
<dbReference type="OrthoDB" id="5953030at2759"/>
<proteinExistence type="predicted"/>
<evidence type="ECO:0000313" key="1">
    <source>
        <dbReference type="EMBL" id="KAF0302515.1"/>
    </source>
</evidence>
<dbReference type="AlphaFoldDB" id="A0A6A4W7Q0"/>
<keyword evidence="2" id="KW-1185">Reference proteome</keyword>